<name>A0ABQ9HFY9_9NEOP</name>
<evidence type="ECO:0008006" key="3">
    <source>
        <dbReference type="Google" id="ProtNLM"/>
    </source>
</evidence>
<evidence type="ECO:0000313" key="2">
    <source>
        <dbReference type="Proteomes" id="UP001159363"/>
    </source>
</evidence>
<comment type="caution">
    <text evidence="1">The sequence shown here is derived from an EMBL/GenBank/DDBJ whole genome shotgun (WGS) entry which is preliminary data.</text>
</comment>
<proteinExistence type="predicted"/>
<evidence type="ECO:0000313" key="1">
    <source>
        <dbReference type="EMBL" id="KAJ8883162.1"/>
    </source>
</evidence>
<dbReference type="Proteomes" id="UP001159363">
    <property type="component" value="Chromosome 4"/>
</dbReference>
<dbReference type="EMBL" id="JARBHB010000005">
    <property type="protein sequence ID" value="KAJ8883162.1"/>
    <property type="molecule type" value="Genomic_DNA"/>
</dbReference>
<reference evidence="1 2" key="1">
    <citation type="submission" date="2023-02" db="EMBL/GenBank/DDBJ databases">
        <title>LHISI_Scaffold_Assembly.</title>
        <authorList>
            <person name="Stuart O.P."/>
            <person name="Cleave R."/>
            <person name="Magrath M.J.L."/>
            <person name="Mikheyev A.S."/>
        </authorList>
    </citation>
    <scope>NUCLEOTIDE SEQUENCE [LARGE SCALE GENOMIC DNA]</scope>
    <source>
        <strain evidence="1">Daus_M_001</strain>
        <tissue evidence="1">Leg muscle</tissue>
    </source>
</reference>
<sequence>MVQCCLGTPARACSRLSAFARTSEPAVAKRCEGSKGLTSHWGRLGYRKTTLPQITRKLAEKRAFQVEEKAKNEPRPPLGLCISSQGGQGRLAREERADCFERTTCRECGTLFCSSSNSQDNLRHQIFRRRRARRAGFGEAAMCATLVFVMTAARPIGNLSQHAVTNQIQSSFPELRAANQRMGVPTSREPARRFASAYLPTLLMRKDDSPIVSLAYIGTLFSIPVPVCRPMEGDFCNWLRTWLDYLPSTKANRARFPARSPPDFRVWESNRTMPLVGGSPRRSPVSPALEFRRCSIITSLHPYRLSRPRC</sequence>
<keyword evidence="2" id="KW-1185">Reference proteome</keyword>
<accession>A0ABQ9HFY9</accession>
<protein>
    <recommendedName>
        <fullName evidence="3">C2H2-type domain-containing protein</fullName>
    </recommendedName>
</protein>
<gene>
    <name evidence="1" type="ORF">PR048_015002</name>
</gene>
<organism evidence="1 2">
    <name type="scientific">Dryococelus australis</name>
    <dbReference type="NCBI Taxonomy" id="614101"/>
    <lineage>
        <taxon>Eukaryota</taxon>
        <taxon>Metazoa</taxon>
        <taxon>Ecdysozoa</taxon>
        <taxon>Arthropoda</taxon>
        <taxon>Hexapoda</taxon>
        <taxon>Insecta</taxon>
        <taxon>Pterygota</taxon>
        <taxon>Neoptera</taxon>
        <taxon>Polyneoptera</taxon>
        <taxon>Phasmatodea</taxon>
        <taxon>Verophasmatodea</taxon>
        <taxon>Anareolatae</taxon>
        <taxon>Phasmatidae</taxon>
        <taxon>Eurycanthinae</taxon>
        <taxon>Dryococelus</taxon>
    </lineage>
</organism>